<dbReference type="Gene3D" id="3.30.70.120">
    <property type="match status" value="1"/>
</dbReference>
<accession>A0ABV7XL69</accession>
<sequence length="112" mass="12423">MNPEDTLMEGIYLRFYLQENLRHEGRLVHEWLVDLAPELDLPGCSVFRSIGGYGHHRQLHSQSFVELQGTLPVEVGLALSEEQAGRLLQRIAAAGLSLFHVRTPASFGLTGG</sequence>
<dbReference type="InterPro" id="IPR015867">
    <property type="entry name" value="N-reg_PII/ATP_PRibTrfase_C"/>
</dbReference>
<dbReference type="InterPro" id="IPR011322">
    <property type="entry name" value="N-reg_PII-like_a/b"/>
</dbReference>
<comment type="caution">
    <text evidence="2">The sequence shown here is derived from an EMBL/GenBank/DDBJ whole genome shotgun (WGS) entry which is preliminary data.</text>
</comment>
<dbReference type="Pfam" id="PF02641">
    <property type="entry name" value="DUF190"/>
    <property type="match status" value="1"/>
</dbReference>
<comment type="similarity">
    <text evidence="1">Belongs to the UPF0166 family.</text>
</comment>
<reference evidence="3" key="1">
    <citation type="journal article" date="2019" name="Int. J. Syst. Evol. Microbiol.">
        <title>The Global Catalogue of Microorganisms (GCM) 10K type strain sequencing project: providing services to taxonomists for standard genome sequencing and annotation.</title>
        <authorList>
            <consortium name="The Broad Institute Genomics Platform"/>
            <consortium name="The Broad Institute Genome Sequencing Center for Infectious Disease"/>
            <person name="Wu L."/>
            <person name="Ma J."/>
        </authorList>
    </citation>
    <scope>NUCLEOTIDE SEQUENCE [LARGE SCALE GENOMIC DNA]</scope>
    <source>
        <strain evidence="3">KCTC 42441</strain>
    </source>
</reference>
<protein>
    <submittedName>
        <fullName evidence="2">DUF190 domain-containing protein</fullName>
    </submittedName>
</protein>
<gene>
    <name evidence="2" type="ORF">ACFONC_05045</name>
</gene>
<keyword evidence="3" id="KW-1185">Reference proteome</keyword>
<dbReference type="Proteomes" id="UP001595705">
    <property type="component" value="Unassembled WGS sequence"/>
</dbReference>
<dbReference type="PANTHER" id="PTHR35983:SF1">
    <property type="entry name" value="UPF0166 PROTEIN TM_0021"/>
    <property type="match status" value="1"/>
</dbReference>
<dbReference type="EMBL" id="JBHRYA010000003">
    <property type="protein sequence ID" value="MFC3715514.1"/>
    <property type="molecule type" value="Genomic_DNA"/>
</dbReference>
<dbReference type="InterPro" id="IPR003793">
    <property type="entry name" value="UPF0166"/>
</dbReference>
<evidence type="ECO:0000313" key="3">
    <source>
        <dbReference type="Proteomes" id="UP001595705"/>
    </source>
</evidence>
<evidence type="ECO:0000256" key="1">
    <source>
        <dbReference type="ARBA" id="ARBA00010554"/>
    </source>
</evidence>
<dbReference type="RefSeq" id="WP_386742622.1">
    <property type="nucleotide sequence ID" value="NZ_JBHRYA010000003.1"/>
</dbReference>
<dbReference type="PANTHER" id="PTHR35983">
    <property type="entry name" value="UPF0166 PROTEIN TM_0021"/>
    <property type="match status" value="1"/>
</dbReference>
<organism evidence="2 3">
    <name type="scientific">Luteimonas soli</name>
    <dbReference type="NCBI Taxonomy" id="1648966"/>
    <lineage>
        <taxon>Bacteria</taxon>
        <taxon>Pseudomonadati</taxon>
        <taxon>Pseudomonadota</taxon>
        <taxon>Gammaproteobacteria</taxon>
        <taxon>Lysobacterales</taxon>
        <taxon>Lysobacteraceae</taxon>
        <taxon>Luteimonas</taxon>
    </lineage>
</organism>
<proteinExistence type="inferred from homology"/>
<name>A0ABV7XL69_9GAMM</name>
<evidence type="ECO:0000313" key="2">
    <source>
        <dbReference type="EMBL" id="MFC3715514.1"/>
    </source>
</evidence>
<dbReference type="SUPFAM" id="SSF54913">
    <property type="entry name" value="GlnB-like"/>
    <property type="match status" value="1"/>
</dbReference>